<evidence type="ECO:0000313" key="2">
    <source>
        <dbReference type="EMBL" id="AFZ09333.1"/>
    </source>
</evidence>
<keyword evidence="3" id="KW-1185">Reference proteome</keyword>
<dbReference type="HOGENOM" id="CLU_076312_6_0_3"/>
<dbReference type="RefSeq" id="WP_015178559.1">
    <property type="nucleotide sequence ID" value="NC_019729.1"/>
</dbReference>
<feature type="domain" description="Putative restriction endonuclease" evidence="1">
    <location>
        <begin position="19"/>
        <end position="183"/>
    </location>
</feature>
<dbReference type="KEGG" id="oni:Osc7112_5070"/>
<organism evidence="2 3">
    <name type="scientific">Phormidium nigroviride PCC 7112</name>
    <dbReference type="NCBI Taxonomy" id="179408"/>
    <lineage>
        <taxon>Bacteria</taxon>
        <taxon>Bacillati</taxon>
        <taxon>Cyanobacteriota</taxon>
        <taxon>Cyanophyceae</taxon>
        <taxon>Oscillatoriophycideae</taxon>
        <taxon>Oscillatoriales</taxon>
        <taxon>Oscillatoriaceae</taxon>
        <taxon>Phormidium</taxon>
    </lineage>
</organism>
<accession>K9VMK2</accession>
<dbReference type="eggNOG" id="COG4636">
    <property type="taxonomic scope" value="Bacteria"/>
</dbReference>
<dbReference type="InterPro" id="IPR011335">
    <property type="entry name" value="Restrct_endonuc-II-like"/>
</dbReference>
<sequence length="209" mass="24511">MTAILQVTEQPTAQRYFTPEEYLALEEAAEYKSEYRDGVIIPMTGGTTNHNQIAGNIYIALSLGLKKHDYRVFFGDVRLWLPKKRTYTYPDVMVIPGKPEHYNNRQDTVMNPQVIIEVLSKSTKAYDRSDKFKFYQTLPTFQEYILIDQSQVYVEQYCKLANKRWSYRQYDEEDAALVFNFFQVEVPLADVYEKVDFEAENEAEESGEE</sequence>
<dbReference type="InterPro" id="IPR012296">
    <property type="entry name" value="Nuclease_put_TT1808"/>
</dbReference>
<reference evidence="2 3" key="1">
    <citation type="submission" date="2012-05" db="EMBL/GenBank/DDBJ databases">
        <title>Finished chromosome of genome of Oscillatoria sp. PCC 7112.</title>
        <authorList>
            <consortium name="US DOE Joint Genome Institute"/>
            <person name="Gugger M."/>
            <person name="Coursin T."/>
            <person name="Rippka R."/>
            <person name="Tandeau De Marsac N."/>
            <person name="Huntemann M."/>
            <person name="Wei C.-L."/>
            <person name="Han J."/>
            <person name="Detter J.C."/>
            <person name="Han C."/>
            <person name="Tapia R."/>
            <person name="Davenport K."/>
            <person name="Daligault H."/>
            <person name="Erkkila T."/>
            <person name="Gu W."/>
            <person name="Munk A.C.C."/>
            <person name="Teshima H."/>
            <person name="Xu Y."/>
            <person name="Chain P."/>
            <person name="Chen A."/>
            <person name="Krypides N."/>
            <person name="Mavromatis K."/>
            <person name="Markowitz V."/>
            <person name="Szeto E."/>
            <person name="Ivanova N."/>
            <person name="Mikhailova N."/>
            <person name="Ovchinnikova G."/>
            <person name="Pagani I."/>
            <person name="Pati A."/>
            <person name="Goodwin L."/>
            <person name="Peters L."/>
            <person name="Pitluck S."/>
            <person name="Woyke T."/>
            <person name="Kerfeld C."/>
        </authorList>
    </citation>
    <scope>NUCLEOTIDE SEQUENCE [LARGE SCALE GENOMIC DNA]</scope>
    <source>
        <strain evidence="2 3">PCC 7112</strain>
    </source>
</reference>
<dbReference type="PANTHER" id="PTHR36558">
    <property type="entry name" value="GLR1098 PROTEIN"/>
    <property type="match status" value="1"/>
</dbReference>
<dbReference type="Pfam" id="PF05685">
    <property type="entry name" value="Uma2"/>
    <property type="match status" value="1"/>
</dbReference>
<evidence type="ECO:0000259" key="1">
    <source>
        <dbReference type="Pfam" id="PF05685"/>
    </source>
</evidence>
<dbReference type="Proteomes" id="UP000010478">
    <property type="component" value="Chromosome"/>
</dbReference>
<dbReference type="PATRIC" id="fig|179408.3.peg.6315"/>
<dbReference type="CDD" id="cd06260">
    <property type="entry name" value="DUF820-like"/>
    <property type="match status" value="1"/>
</dbReference>
<dbReference type="AlphaFoldDB" id="K9VMK2"/>
<gene>
    <name evidence="2" type="ORF">Osc7112_5070</name>
</gene>
<dbReference type="InterPro" id="IPR008538">
    <property type="entry name" value="Uma2"/>
</dbReference>
<proteinExistence type="predicted"/>
<dbReference type="PANTHER" id="PTHR36558:SF1">
    <property type="entry name" value="RESTRICTION ENDONUCLEASE DOMAIN-CONTAINING PROTEIN-RELATED"/>
    <property type="match status" value="1"/>
</dbReference>
<protein>
    <recommendedName>
        <fullName evidence="1">Putative restriction endonuclease domain-containing protein</fullName>
    </recommendedName>
</protein>
<evidence type="ECO:0000313" key="3">
    <source>
        <dbReference type="Proteomes" id="UP000010478"/>
    </source>
</evidence>
<name>K9VMK2_9CYAN</name>
<dbReference type="Gene3D" id="3.90.1570.10">
    <property type="entry name" value="tt1808, chain A"/>
    <property type="match status" value="1"/>
</dbReference>
<dbReference type="SUPFAM" id="SSF52980">
    <property type="entry name" value="Restriction endonuclease-like"/>
    <property type="match status" value="1"/>
</dbReference>
<dbReference type="EMBL" id="CP003614">
    <property type="protein sequence ID" value="AFZ09333.1"/>
    <property type="molecule type" value="Genomic_DNA"/>
</dbReference>